<dbReference type="PANTHER" id="PTHR38123:SF6">
    <property type="entry name" value="CELL WALL SERINE-THREONINE-RICH GALACTOMANNOPROTEIN MP1 (AFU_ORTHOLOGUE AFUA_4G03240)"/>
    <property type="match status" value="1"/>
</dbReference>
<name>A0A0A1UR52_9HYPO</name>
<evidence type="ECO:0000313" key="3">
    <source>
        <dbReference type="Proteomes" id="UP000030151"/>
    </source>
</evidence>
<dbReference type="HOGENOM" id="CLU_122485_0_0_1"/>
<dbReference type="AlphaFoldDB" id="A0A0A1UR52"/>
<dbReference type="PANTHER" id="PTHR38123">
    <property type="entry name" value="CELL WALL SERINE-THREONINE-RICH GALACTOMANNOPROTEIN MP1 (AFU_ORTHOLOGUE AFUA_4G03240)"/>
    <property type="match status" value="1"/>
</dbReference>
<dbReference type="EMBL" id="JELW01000026">
    <property type="protein sequence ID" value="EXU98461.1"/>
    <property type="molecule type" value="Genomic_DNA"/>
</dbReference>
<proteinExistence type="predicted"/>
<reference evidence="2 3" key="1">
    <citation type="submission" date="2014-02" db="EMBL/GenBank/DDBJ databases">
        <title>The genome sequence of the entomopathogenic fungus Metarhizium robertsii ARSEF 2575.</title>
        <authorList>
            <person name="Giuliano Garisto Donzelli B."/>
            <person name="Roe B.A."/>
            <person name="Macmil S.L."/>
            <person name="Krasnoff S.B."/>
            <person name="Gibson D.M."/>
        </authorList>
    </citation>
    <scope>NUCLEOTIDE SEQUENCE [LARGE SCALE GENOMIC DNA]</scope>
    <source>
        <strain evidence="2 3">ARSEF 2575</strain>
    </source>
</reference>
<gene>
    <name evidence="2" type="ORF">X797_008408</name>
</gene>
<dbReference type="Gene3D" id="1.20.1280.140">
    <property type="match status" value="1"/>
</dbReference>
<sequence>MKFSSTVALLCLASGVYSLVAAPPPTRVDRSGPTLVDRDLATATSVLADVKNGFGSLGTAAKDFNGDPGPLKTAASSLLAKVDSGTTAIKNMTPLSFFECLSLLTPAQDLQKQGKALSDQLKAKKGLIQQYKQCATTYGFLDQGVTKSAVLITAVVSKVDSSFKDTVQNEGNKITQQLKDLRDYFGPGNCLDS</sequence>
<evidence type="ECO:0000313" key="2">
    <source>
        <dbReference type="EMBL" id="EXU98461.1"/>
    </source>
</evidence>
<dbReference type="eggNOG" id="ENOG502RMTK">
    <property type="taxonomic scope" value="Eukaryota"/>
</dbReference>
<feature type="chain" id="PRO_5001980769" evidence="1">
    <location>
        <begin position="22"/>
        <end position="193"/>
    </location>
</feature>
<protein>
    <submittedName>
        <fullName evidence="2">Hydrophobic surface binding protein A family protein</fullName>
    </submittedName>
</protein>
<evidence type="ECO:0000256" key="1">
    <source>
        <dbReference type="SAM" id="SignalP"/>
    </source>
</evidence>
<dbReference type="Proteomes" id="UP000030151">
    <property type="component" value="Unassembled WGS sequence"/>
</dbReference>
<dbReference type="GO" id="GO:0005576">
    <property type="term" value="C:extracellular region"/>
    <property type="evidence" value="ECO:0007669"/>
    <property type="project" value="TreeGrafter"/>
</dbReference>
<dbReference type="Pfam" id="PF12296">
    <property type="entry name" value="HsbA"/>
    <property type="match status" value="1"/>
</dbReference>
<dbReference type="InterPro" id="IPR021054">
    <property type="entry name" value="Cell_wall_mannoprotein_1"/>
</dbReference>
<accession>A0A0A1UR52</accession>
<organism evidence="2 3">
    <name type="scientific">Metarhizium robertsii</name>
    <dbReference type="NCBI Taxonomy" id="568076"/>
    <lineage>
        <taxon>Eukaryota</taxon>
        <taxon>Fungi</taxon>
        <taxon>Dikarya</taxon>
        <taxon>Ascomycota</taxon>
        <taxon>Pezizomycotina</taxon>
        <taxon>Sordariomycetes</taxon>
        <taxon>Hypocreomycetidae</taxon>
        <taxon>Hypocreales</taxon>
        <taxon>Clavicipitaceae</taxon>
        <taxon>Metarhizium</taxon>
    </lineage>
</organism>
<comment type="caution">
    <text evidence="2">The sequence shown here is derived from an EMBL/GenBank/DDBJ whole genome shotgun (WGS) entry which is preliminary data.</text>
</comment>
<dbReference type="OrthoDB" id="2422134at2759"/>
<feature type="signal peptide" evidence="1">
    <location>
        <begin position="1"/>
        <end position="21"/>
    </location>
</feature>
<keyword evidence="1" id="KW-0732">Signal</keyword>